<dbReference type="FunFam" id="3.10.20.810:FF:000001">
    <property type="entry name" value="Histidine biosynthesis bifunctional protein HisIE"/>
    <property type="match status" value="1"/>
</dbReference>
<evidence type="ECO:0000259" key="8">
    <source>
        <dbReference type="Pfam" id="PF01502"/>
    </source>
</evidence>
<dbReference type="InterPro" id="IPR002496">
    <property type="entry name" value="PRib_AMP_CycHydrolase_dom"/>
</dbReference>
<feature type="binding site" evidence="7">
    <location>
        <position position="89"/>
    </location>
    <ligand>
        <name>Mg(2+)</name>
        <dbReference type="ChEBI" id="CHEBI:18420"/>
    </ligand>
</feature>
<dbReference type="GO" id="GO:0000105">
    <property type="term" value="P:L-histidine biosynthetic process"/>
    <property type="evidence" value="ECO:0007669"/>
    <property type="project" value="UniProtKB-UniRule"/>
</dbReference>
<comment type="cofactor">
    <cofactor evidence="7">
        <name>Mg(2+)</name>
        <dbReference type="ChEBI" id="CHEBI:18420"/>
    </cofactor>
    <text evidence="7">Binds 1 Mg(2+) ion per subunit.</text>
</comment>
<keyword evidence="6 7" id="KW-0368">Histidine biosynthesis</keyword>
<organism evidence="9">
    <name type="scientific">Ignisphaera aggregans</name>
    <dbReference type="NCBI Taxonomy" id="334771"/>
    <lineage>
        <taxon>Archaea</taxon>
        <taxon>Thermoproteota</taxon>
        <taxon>Thermoprotei</taxon>
        <taxon>Desulfurococcales</taxon>
        <taxon>Desulfurococcaceae</taxon>
        <taxon>Ignisphaera</taxon>
    </lineage>
</organism>
<keyword evidence="3 7" id="KW-0963">Cytoplasm</keyword>
<comment type="similarity">
    <text evidence="7">Belongs to the PRA-CH family.</text>
</comment>
<feature type="domain" description="Phosphoribosyl-AMP cyclohydrolase" evidence="8">
    <location>
        <begin position="39"/>
        <end position="111"/>
    </location>
</feature>
<evidence type="ECO:0000256" key="3">
    <source>
        <dbReference type="ARBA" id="ARBA00022490"/>
    </source>
</evidence>
<keyword evidence="7" id="KW-0460">Magnesium</keyword>
<keyword evidence="7" id="KW-0479">Metal-binding</keyword>
<evidence type="ECO:0000256" key="5">
    <source>
        <dbReference type="ARBA" id="ARBA00022801"/>
    </source>
</evidence>
<comment type="function">
    <text evidence="7">Catalyzes the hydrolysis of the adenine ring of phosphoribosyl-AMP.</text>
</comment>
<evidence type="ECO:0000256" key="4">
    <source>
        <dbReference type="ARBA" id="ARBA00022605"/>
    </source>
</evidence>
<comment type="pathway">
    <text evidence="2 7">Amino-acid biosynthesis; L-histidine biosynthesis; L-histidine from 5-phospho-alpha-D-ribose 1-diphosphate: step 3/9.</text>
</comment>
<sequence length="121" mass="13594">MRLSLKEAEELVNKLSFRHVDNTVIAVVQDYKSREVLTVGFMNREALLKTLTTGYLHLWSTSRKQLWLKGETSGNLQLVIDLKVDCDADAVLVLVKPIGPICHTGNLSCFYRRLTELGSCG</sequence>
<dbReference type="HAMAP" id="MF_01021">
    <property type="entry name" value="HisI"/>
    <property type="match status" value="1"/>
</dbReference>
<evidence type="ECO:0000313" key="9">
    <source>
        <dbReference type="EMBL" id="HGI87628.1"/>
    </source>
</evidence>
<dbReference type="EC" id="3.5.4.19" evidence="7"/>
<dbReference type="GO" id="GO:0004635">
    <property type="term" value="F:phosphoribosyl-AMP cyclohydrolase activity"/>
    <property type="evidence" value="ECO:0007669"/>
    <property type="project" value="UniProtKB-UniRule"/>
</dbReference>
<evidence type="ECO:0000256" key="7">
    <source>
        <dbReference type="HAMAP-Rule" id="MF_01021"/>
    </source>
</evidence>
<protein>
    <recommendedName>
        <fullName evidence="7">Phosphoribosyl-AMP cyclohydrolase</fullName>
        <shortName evidence="7">PRA-CH</shortName>
        <ecNumber evidence="7">3.5.4.19</ecNumber>
    </recommendedName>
</protein>
<dbReference type="PANTHER" id="PTHR42945">
    <property type="entry name" value="HISTIDINE BIOSYNTHESIS BIFUNCTIONAL PROTEIN"/>
    <property type="match status" value="1"/>
</dbReference>
<feature type="binding site" evidence="7">
    <location>
        <position position="86"/>
    </location>
    <ligand>
        <name>Zn(2+)</name>
        <dbReference type="ChEBI" id="CHEBI:29105"/>
        <note>ligand shared between dimeric partners</note>
    </ligand>
</feature>
<evidence type="ECO:0000256" key="1">
    <source>
        <dbReference type="ARBA" id="ARBA00000024"/>
    </source>
</evidence>
<dbReference type="NCBIfam" id="NF000768">
    <property type="entry name" value="PRK00051.1"/>
    <property type="match status" value="1"/>
</dbReference>
<proteinExistence type="inferred from homology"/>
<comment type="caution">
    <text evidence="9">The sequence shown here is derived from an EMBL/GenBank/DDBJ whole genome shotgun (WGS) entry which is preliminary data.</text>
</comment>
<feature type="binding site" evidence="7">
    <location>
        <position position="109"/>
    </location>
    <ligand>
        <name>Zn(2+)</name>
        <dbReference type="ChEBI" id="CHEBI:29105"/>
        <note>ligand shared between dimeric partners</note>
    </ligand>
</feature>
<dbReference type="GO" id="GO:0008270">
    <property type="term" value="F:zinc ion binding"/>
    <property type="evidence" value="ECO:0007669"/>
    <property type="project" value="UniProtKB-UniRule"/>
</dbReference>
<dbReference type="SUPFAM" id="SSF141734">
    <property type="entry name" value="HisI-like"/>
    <property type="match status" value="1"/>
</dbReference>
<name>A0A7C4FHL0_9CREN</name>
<feature type="binding site" evidence="7">
    <location>
        <position position="87"/>
    </location>
    <ligand>
        <name>Mg(2+)</name>
        <dbReference type="ChEBI" id="CHEBI:18420"/>
    </ligand>
</feature>
<comment type="subcellular location">
    <subcellularLocation>
        <location evidence="7">Cytoplasm</location>
    </subcellularLocation>
</comment>
<dbReference type="GO" id="GO:0004636">
    <property type="term" value="F:phosphoribosyl-ATP diphosphatase activity"/>
    <property type="evidence" value="ECO:0007669"/>
    <property type="project" value="UniProtKB-ARBA"/>
</dbReference>
<dbReference type="AlphaFoldDB" id="A0A7C4FHL0"/>
<keyword evidence="5 7" id="KW-0378">Hydrolase</keyword>
<keyword evidence="7" id="KW-0862">Zinc</keyword>
<dbReference type="InterPro" id="IPR038019">
    <property type="entry name" value="PRib_AMP_CycHydrolase_sf"/>
</dbReference>
<keyword evidence="4 7" id="KW-0028">Amino-acid biosynthesis</keyword>
<comment type="catalytic activity">
    <reaction evidence="1 7">
        <text>1-(5-phospho-beta-D-ribosyl)-5'-AMP + H2O = 1-(5-phospho-beta-D-ribosyl)-5-[(5-phospho-beta-D-ribosylamino)methylideneamino]imidazole-4-carboxamide</text>
        <dbReference type="Rhea" id="RHEA:20049"/>
        <dbReference type="ChEBI" id="CHEBI:15377"/>
        <dbReference type="ChEBI" id="CHEBI:58435"/>
        <dbReference type="ChEBI" id="CHEBI:59457"/>
        <dbReference type="EC" id="3.5.4.19"/>
    </reaction>
</comment>
<reference evidence="9" key="1">
    <citation type="journal article" date="2020" name="mSystems">
        <title>Genome- and Community-Level Interaction Insights into Carbon Utilization and Element Cycling Functions of Hydrothermarchaeota in Hydrothermal Sediment.</title>
        <authorList>
            <person name="Zhou Z."/>
            <person name="Liu Y."/>
            <person name="Xu W."/>
            <person name="Pan J."/>
            <person name="Luo Z.H."/>
            <person name="Li M."/>
        </authorList>
    </citation>
    <scope>NUCLEOTIDE SEQUENCE [LARGE SCALE GENOMIC DNA]</scope>
    <source>
        <strain evidence="9">SpSt-732</strain>
    </source>
</reference>
<dbReference type="PANTHER" id="PTHR42945:SF1">
    <property type="entry name" value="HISTIDINE BIOSYNTHESIS BIFUNCTIONAL PROTEIN HIS7"/>
    <property type="match status" value="1"/>
</dbReference>
<evidence type="ECO:0000256" key="6">
    <source>
        <dbReference type="ARBA" id="ARBA00023102"/>
    </source>
</evidence>
<dbReference type="Pfam" id="PF01502">
    <property type="entry name" value="PRA-CH"/>
    <property type="match status" value="1"/>
</dbReference>
<dbReference type="GO" id="GO:0005737">
    <property type="term" value="C:cytoplasm"/>
    <property type="evidence" value="ECO:0007669"/>
    <property type="project" value="UniProtKB-SubCell"/>
</dbReference>
<evidence type="ECO:0000256" key="2">
    <source>
        <dbReference type="ARBA" id="ARBA00005169"/>
    </source>
</evidence>
<dbReference type="Gene3D" id="3.10.20.810">
    <property type="entry name" value="Phosphoribosyl-AMP cyclohydrolase"/>
    <property type="match status" value="1"/>
</dbReference>
<dbReference type="InterPro" id="IPR026660">
    <property type="entry name" value="PRA-CH"/>
</dbReference>
<feature type="binding site" evidence="7">
    <location>
        <position position="102"/>
    </location>
    <ligand>
        <name>Zn(2+)</name>
        <dbReference type="ChEBI" id="CHEBI:29105"/>
        <note>ligand shared between dimeric partners</note>
    </ligand>
</feature>
<accession>A0A7C4FHL0</accession>
<feature type="binding site" evidence="7">
    <location>
        <position position="85"/>
    </location>
    <ligand>
        <name>Mg(2+)</name>
        <dbReference type="ChEBI" id="CHEBI:18420"/>
    </ligand>
</feature>
<dbReference type="GO" id="GO:0000287">
    <property type="term" value="F:magnesium ion binding"/>
    <property type="evidence" value="ECO:0007669"/>
    <property type="project" value="UniProtKB-UniRule"/>
</dbReference>
<gene>
    <name evidence="7 9" type="primary">hisI</name>
    <name evidence="9" type="ORF">ENV14_04465</name>
</gene>
<comment type="cofactor">
    <cofactor evidence="7">
        <name>Zn(2+)</name>
        <dbReference type="ChEBI" id="CHEBI:29105"/>
    </cofactor>
    <text evidence="7">Binds 1 zinc ion per subunit.</text>
</comment>
<comment type="subunit">
    <text evidence="7">Homodimer.</text>
</comment>
<dbReference type="EMBL" id="DTFF01000040">
    <property type="protein sequence ID" value="HGI87628.1"/>
    <property type="molecule type" value="Genomic_DNA"/>
</dbReference>
<dbReference type="UniPathway" id="UPA00031">
    <property type="reaction ID" value="UER00008"/>
</dbReference>